<evidence type="ECO:0000313" key="9">
    <source>
        <dbReference type="Ensembl" id="ENSACCP00020006160.1"/>
    </source>
</evidence>
<dbReference type="GO" id="GO:0070979">
    <property type="term" value="P:protein K11-linked ubiquitination"/>
    <property type="evidence" value="ECO:0007669"/>
    <property type="project" value="TreeGrafter"/>
</dbReference>
<evidence type="ECO:0000256" key="2">
    <source>
        <dbReference type="ARBA" id="ARBA00013927"/>
    </source>
</evidence>
<dbReference type="Gene3D" id="2.60.120.260">
    <property type="entry name" value="Galactose-binding domain-like"/>
    <property type="match status" value="1"/>
</dbReference>
<dbReference type="Proteomes" id="UP000472275">
    <property type="component" value="Chromosome 1"/>
</dbReference>
<feature type="compositionally biased region" description="Pro residues" evidence="7">
    <location>
        <begin position="1"/>
        <end position="10"/>
    </location>
</feature>
<keyword evidence="10" id="KW-1185">Reference proteome</keyword>
<feature type="compositionally biased region" description="Basic and acidic residues" evidence="7">
    <location>
        <begin position="31"/>
        <end position="43"/>
    </location>
</feature>
<feature type="compositionally biased region" description="Pro residues" evidence="7">
    <location>
        <begin position="98"/>
        <end position="108"/>
    </location>
</feature>
<keyword evidence="5" id="KW-0833">Ubl conjugation pathway</keyword>
<dbReference type="InterPro" id="IPR008979">
    <property type="entry name" value="Galactose-bd-like_sf"/>
</dbReference>
<name>A0A663E219_AQUCH</name>
<feature type="domain" description="DOC" evidence="8">
    <location>
        <begin position="53"/>
        <end position="250"/>
    </location>
</feature>
<dbReference type="Ensembl" id="ENSACCT00020006417.1">
    <property type="protein sequence ID" value="ENSACCP00020006160.1"/>
    <property type="gene ID" value="ENSACCG00020004217.1"/>
</dbReference>
<dbReference type="PROSITE" id="PS51284">
    <property type="entry name" value="DOC"/>
    <property type="match status" value="1"/>
</dbReference>
<reference evidence="9" key="3">
    <citation type="submission" date="2025-09" db="UniProtKB">
        <authorList>
            <consortium name="Ensembl"/>
        </authorList>
    </citation>
    <scope>IDENTIFICATION</scope>
</reference>
<evidence type="ECO:0000256" key="3">
    <source>
        <dbReference type="ARBA" id="ARBA00022618"/>
    </source>
</evidence>
<evidence type="ECO:0000256" key="1">
    <source>
        <dbReference type="ARBA" id="ARBA00006762"/>
    </source>
</evidence>
<evidence type="ECO:0000256" key="7">
    <source>
        <dbReference type="SAM" id="MobiDB-lite"/>
    </source>
</evidence>
<dbReference type="InterPro" id="IPR004939">
    <property type="entry name" value="APC_su10/DOC_dom"/>
</dbReference>
<dbReference type="SMART" id="SM01337">
    <property type="entry name" value="APC10"/>
    <property type="match status" value="1"/>
</dbReference>
<dbReference type="AlphaFoldDB" id="A0A663E219"/>
<dbReference type="GeneTree" id="ENSGT00390000013722"/>
<reference evidence="9" key="2">
    <citation type="submission" date="2025-08" db="UniProtKB">
        <authorList>
            <consortium name="Ensembl"/>
        </authorList>
    </citation>
    <scope>IDENTIFICATION</scope>
</reference>
<keyword evidence="6" id="KW-0131">Cell cycle</keyword>
<dbReference type="PANTHER" id="PTHR12936">
    <property type="entry name" value="ANAPHASE-PROMOTING COMPLEX 10"/>
    <property type="match status" value="1"/>
</dbReference>
<dbReference type="GO" id="GO:0031145">
    <property type="term" value="P:anaphase-promoting complex-dependent catabolic process"/>
    <property type="evidence" value="ECO:0007669"/>
    <property type="project" value="InterPro"/>
</dbReference>
<dbReference type="PANTHER" id="PTHR12936:SF0">
    <property type="entry name" value="ANAPHASE-PROMOTING COMPLEX SUBUNIT 10"/>
    <property type="match status" value="1"/>
</dbReference>
<dbReference type="Pfam" id="PF03256">
    <property type="entry name" value="ANAPC10"/>
    <property type="match status" value="1"/>
</dbReference>
<feature type="compositionally biased region" description="Low complexity" evidence="7">
    <location>
        <begin position="67"/>
        <end position="80"/>
    </location>
</feature>
<evidence type="ECO:0000256" key="4">
    <source>
        <dbReference type="ARBA" id="ARBA00022776"/>
    </source>
</evidence>
<accession>A0A663E219</accession>
<reference evidence="9" key="1">
    <citation type="submission" date="2021-03" db="EMBL/GenBank/DDBJ databases">
        <authorList>
            <consortium name="Wellcome Sanger Institute Data Sharing"/>
        </authorList>
    </citation>
    <scope>NUCLEOTIDE SEQUENCE [LARGE SCALE GENOMIC DNA]</scope>
</reference>
<dbReference type="SUPFAM" id="SSF49785">
    <property type="entry name" value="Galactose-binding domain-like"/>
    <property type="match status" value="1"/>
</dbReference>
<proteinExistence type="inferred from homology"/>
<sequence>RHLRVTPPPRGARYARGVFADPDPPPSSRGAPREREGGREGPGRYRSTPATALKGTPGGGVARQGKASPAPGRAPSARRAPPLPTGCTRAPAGGLRPSSPPPSPPPPAAVLFQTELARGLAHARPGGGSRPSSAPGGLRALACPVPALRGPARRPFTSPPHPTPVTRCSGFEDQQLELVEPSGWIHVPLTDTHKKPIRTFMIQIAVLANHQNGRDTHMRQIKVYTPVEESSIGKFPRCTTIDFMMYRSIR</sequence>
<dbReference type="GO" id="GO:0005680">
    <property type="term" value="C:anaphase-promoting complex"/>
    <property type="evidence" value="ECO:0007669"/>
    <property type="project" value="InterPro"/>
</dbReference>
<dbReference type="InParanoid" id="A0A663E219"/>
<feature type="region of interest" description="Disordered" evidence="7">
    <location>
        <begin position="1"/>
        <end position="109"/>
    </location>
</feature>
<dbReference type="InterPro" id="IPR016901">
    <property type="entry name" value="APC10/Doc1"/>
</dbReference>
<evidence type="ECO:0000256" key="5">
    <source>
        <dbReference type="ARBA" id="ARBA00022786"/>
    </source>
</evidence>
<evidence type="ECO:0000313" key="10">
    <source>
        <dbReference type="Proteomes" id="UP000472275"/>
    </source>
</evidence>
<evidence type="ECO:0000256" key="6">
    <source>
        <dbReference type="ARBA" id="ARBA00023306"/>
    </source>
</evidence>
<evidence type="ECO:0000259" key="8">
    <source>
        <dbReference type="PROSITE" id="PS51284"/>
    </source>
</evidence>
<keyword evidence="4" id="KW-0498">Mitosis</keyword>
<keyword evidence="3" id="KW-0132">Cell division</keyword>
<dbReference type="GO" id="GO:0051301">
    <property type="term" value="P:cell division"/>
    <property type="evidence" value="ECO:0007669"/>
    <property type="project" value="UniProtKB-KW"/>
</dbReference>
<protein>
    <recommendedName>
        <fullName evidence="2">Anaphase-promoting complex subunit 10</fullName>
    </recommendedName>
</protein>
<organism evidence="9 10">
    <name type="scientific">Aquila chrysaetos chrysaetos</name>
    <dbReference type="NCBI Taxonomy" id="223781"/>
    <lineage>
        <taxon>Eukaryota</taxon>
        <taxon>Metazoa</taxon>
        <taxon>Chordata</taxon>
        <taxon>Craniata</taxon>
        <taxon>Vertebrata</taxon>
        <taxon>Euteleostomi</taxon>
        <taxon>Archelosauria</taxon>
        <taxon>Archosauria</taxon>
        <taxon>Dinosauria</taxon>
        <taxon>Saurischia</taxon>
        <taxon>Theropoda</taxon>
        <taxon>Coelurosauria</taxon>
        <taxon>Aves</taxon>
        <taxon>Neognathae</taxon>
        <taxon>Neoaves</taxon>
        <taxon>Telluraves</taxon>
        <taxon>Accipitrimorphae</taxon>
        <taxon>Accipitriformes</taxon>
        <taxon>Accipitridae</taxon>
        <taxon>Accipitrinae</taxon>
        <taxon>Aquila</taxon>
    </lineage>
</organism>
<gene>
    <name evidence="9" type="primary">ANAPC10</name>
</gene>
<comment type="similarity">
    <text evidence="1">Belongs to the APC10 family.</text>
</comment>